<evidence type="ECO:0000313" key="3">
    <source>
        <dbReference type="Proteomes" id="UP001597304"/>
    </source>
</evidence>
<feature type="compositionally biased region" description="Polar residues" evidence="1">
    <location>
        <begin position="1"/>
        <end position="17"/>
    </location>
</feature>
<feature type="region of interest" description="Disordered" evidence="1">
    <location>
        <begin position="1"/>
        <end position="83"/>
    </location>
</feature>
<reference evidence="3" key="1">
    <citation type="journal article" date="2019" name="Int. J. Syst. Evol. Microbiol.">
        <title>The Global Catalogue of Microorganisms (GCM) 10K type strain sequencing project: providing services to taxonomists for standard genome sequencing and annotation.</title>
        <authorList>
            <consortium name="The Broad Institute Genomics Platform"/>
            <consortium name="The Broad Institute Genome Sequencing Center for Infectious Disease"/>
            <person name="Wu L."/>
            <person name="Ma J."/>
        </authorList>
    </citation>
    <scope>NUCLEOTIDE SEQUENCE [LARGE SCALE GENOMIC DNA]</scope>
    <source>
        <strain evidence="3">LMG 29247</strain>
    </source>
</reference>
<dbReference type="RefSeq" id="WP_147914760.1">
    <property type="nucleotide sequence ID" value="NZ_JBHUEJ010000035.1"/>
</dbReference>
<name>A0ABW4KWR8_9BURK</name>
<proteinExistence type="predicted"/>
<comment type="caution">
    <text evidence="2">The sequence shown here is derived from an EMBL/GenBank/DDBJ whole genome shotgun (WGS) entry which is preliminary data.</text>
</comment>
<evidence type="ECO:0000313" key="2">
    <source>
        <dbReference type="EMBL" id="MFD1711871.1"/>
    </source>
</evidence>
<sequence length="210" mass="22498">MSQVDQPSSRPTNTSETCVRPSASARASAAPPVQARQQFDAALQRAQDYDEDRPDPRPANGPSQVRKPRDNDDDTEVRDAFGALGPLNPFANLQNGPLQAGAVAGAEAMMGGAATPMPMPGSHAGLSAESMPGQTIGGARQYNLNLAGEQAALHLRMTQASATHWQLRLSTDAATRQQLGPHVERLRERLRERQQGQHTADFDLEDDIGA</sequence>
<feature type="region of interest" description="Disordered" evidence="1">
    <location>
        <begin position="175"/>
        <end position="210"/>
    </location>
</feature>
<accession>A0ABW4KWR8</accession>
<keyword evidence="3" id="KW-1185">Reference proteome</keyword>
<gene>
    <name evidence="2" type="ORF">ACFSF0_14745</name>
</gene>
<evidence type="ECO:0008006" key="4">
    <source>
        <dbReference type="Google" id="ProtNLM"/>
    </source>
</evidence>
<feature type="compositionally biased region" description="Low complexity" evidence="1">
    <location>
        <begin position="19"/>
        <end position="38"/>
    </location>
</feature>
<evidence type="ECO:0000256" key="1">
    <source>
        <dbReference type="SAM" id="MobiDB-lite"/>
    </source>
</evidence>
<organism evidence="2 3">
    <name type="scientific">Ottowia flava</name>
    <dbReference type="NCBI Taxonomy" id="2675430"/>
    <lineage>
        <taxon>Bacteria</taxon>
        <taxon>Pseudomonadati</taxon>
        <taxon>Pseudomonadota</taxon>
        <taxon>Betaproteobacteria</taxon>
        <taxon>Burkholderiales</taxon>
        <taxon>Comamonadaceae</taxon>
        <taxon>Ottowia</taxon>
    </lineage>
</organism>
<dbReference type="Proteomes" id="UP001597304">
    <property type="component" value="Unassembled WGS sequence"/>
</dbReference>
<feature type="compositionally biased region" description="Basic and acidic residues" evidence="1">
    <location>
        <begin position="182"/>
        <end position="195"/>
    </location>
</feature>
<protein>
    <recommendedName>
        <fullName evidence="4">Flagellar hook-length control protein FliK</fullName>
    </recommendedName>
</protein>
<dbReference type="EMBL" id="JBHUEJ010000035">
    <property type="protein sequence ID" value="MFD1711871.1"/>
    <property type="molecule type" value="Genomic_DNA"/>
</dbReference>